<protein>
    <submittedName>
        <fullName evidence="1">Uncharacterized protein</fullName>
    </submittedName>
</protein>
<dbReference type="AlphaFoldDB" id="A0AAD7ZJB5"/>
<feature type="non-terminal residue" evidence="1">
    <location>
        <position position="1"/>
    </location>
</feature>
<evidence type="ECO:0000313" key="1">
    <source>
        <dbReference type="EMBL" id="KAJ9581377.1"/>
    </source>
</evidence>
<accession>A0AAD7ZJB5</accession>
<reference evidence="1" key="2">
    <citation type="submission" date="2023-05" db="EMBL/GenBank/DDBJ databases">
        <authorList>
            <person name="Fouks B."/>
        </authorList>
    </citation>
    <scope>NUCLEOTIDE SEQUENCE</scope>
    <source>
        <strain evidence="1">Stay&amp;Tobe</strain>
        <tissue evidence="1">Testes</tissue>
    </source>
</reference>
<sequence length="70" mass="7397">VYCRAKPLHSLGLGGADLTRSSVVSCALGFHVPEFDMLTSNGDGPPKLHGLKSHSLNNKICVNTTLHAVN</sequence>
<organism evidence="1 2">
    <name type="scientific">Diploptera punctata</name>
    <name type="common">Pacific beetle cockroach</name>
    <dbReference type="NCBI Taxonomy" id="6984"/>
    <lineage>
        <taxon>Eukaryota</taxon>
        <taxon>Metazoa</taxon>
        <taxon>Ecdysozoa</taxon>
        <taxon>Arthropoda</taxon>
        <taxon>Hexapoda</taxon>
        <taxon>Insecta</taxon>
        <taxon>Pterygota</taxon>
        <taxon>Neoptera</taxon>
        <taxon>Polyneoptera</taxon>
        <taxon>Dictyoptera</taxon>
        <taxon>Blattodea</taxon>
        <taxon>Blaberoidea</taxon>
        <taxon>Blaberidae</taxon>
        <taxon>Diplopterinae</taxon>
        <taxon>Diploptera</taxon>
    </lineage>
</organism>
<keyword evidence="2" id="KW-1185">Reference proteome</keyword>
<evidence type="ECO:0000313" key="2">
    <source>
        <dbReference type="Proteomes" id="UP001233999"/>
    </source>
</evidence>
<proteinExistence type="predicted"/>
<comment type="caution">
    <text evidence="1">The sequence shown here is derived from an EMBL/GenBank/DDBJ whole genome shotgun (WGS) entry which is preliminary data.</text>
</comment>
<reference evidence="1" key="1">
    <citation type="journal article" date="2023" name="IScience">
        <title>Live-bearing cockroach genome reveals convergent evolutionary mechanisms linked to viviparity in insects and beyond.</title>
        <authorList>
            <person name="Fouks B."/>
            <person name="Harrison M.C."/>
            <person name="Mikhailova A.A."/>
            <person name="Marchal E."/>
            <person name="English S."/>
            <person name="Carruthers M."/>
            <person name="Jennings E.C."/>
            <person name="Chiamaka E.L."/>
            <person name="Frigard R.A."/>
            <person name="Pippel M."/>
            <person name="Attardo G.M."/>
            <person name="Benoit J.B."/>
            <person name="Bornberg-Bauer E."/>
            <person name="Tobe S.S."/>
        </authorList>
    </citation>
    <scope>NUCLEOTIDE SEQUENCE</scope>
    <source>
        <strain evidence="1">Stay&amp;Tobe</strain>
    </source>
</reference>
<gene>
    <name evidence="1" type="ORF">L9F63_023453</name>
</gene>
<name>A0AAD7ZJB5_DIPPU</name>
<feature type="non-terminal residue" evidence="1">
    <location>
        <position position="70"/>
    </location>
</feature>
<dbReference type="Proteomes" id="UP001233999">
    <property type="component" value="Unassembled WGS sequence"/>
</dbReference>
<dbReference type="EMBL" id="JASPKZ010007937">
    <property type="protein sequence ID" value="KAJ9581377.1"/>
    <property type="molecule type" value="Genomic_DNA"/>
</dbReference>